<evidence type="ECO:0000313" key="9">
    <source>
        <dbReference type="Proteomes" id="UP001275440"/>
    </source>
</evidence>
<evidence type="ECO:0000256" key="3">
    <source>
        <dbReference type="ARBA" id="ARBA00022475"/>
    </source>
</evidence>
<reference evidence="8 9" key="1">
    <citation type="submission" date="2019-10" db="EMBL/GenBank/DDBJ databases">
        <title>Draft Genome Assembly of Rhodococcus zopfii DSM44189.</title>
        <authorList>
            <person name="Sutton J.M."/>
            <person name="Akob D.M."/>
            <person name="Bushman T.J."/>
        </authorList>
    </citation>
    <scope>NUCLEOTIDE SEQUENCE [LARGE SCALE GENOMIC DNA]</scope>
    <source>
        <strain evidence="8 9">DSM 44189</strain>
    </source>
</reference>
<gene>
    <name evidence="8" type="ORF">F8M49_07715</name>
</gene>
<evidence type="ECO:0000256" key="2">
    <source>
        <dbReference type="ARBA" id="ARBA00006386"/>
    </source>
</evidence>
<evidence type="ECO:0000256" key="1">
    <source>
        <dbReference type="ARBA" id="ARBA00004651"/>
    </source>
</evidence>
<protein>
    <submittedName>
        <fullName evidence="8">Permease</fullName>
    </submittedName>
</protein>
<evidence type="ECO:0000256" key="5">
    <source>
        <dbReference type="ARBA" id="ARBA00022989"/>
    </source>
</evidence>
<comment type="similarity">
    <text evidence="2">Belongs to the UPF0718 family.</text>
</comment>
<evidence type="ECO:0000256" key="4">
    <source>
        <dbReference type="ARBA" id="ARBA00022692"/>
    </source>
</evidence>
<feature type="transmembrane region" description="Helical" evidence="7">
    <location>
        <begin position="200"/>
        <end position="220"/>
    </location>
</feature>
<keyword evidence="4 7" id="KW-0812">Transmembrane</keyword>
<evidence type="ECO:0000313" key="8">
    <source>
        <dbReference type="EMBL" id="MDV2475333.1"/>
    </source>
</evidence>
<dbReference type="EMBL" id="WBMO01000001">
    <property type="protein sequence ID" value="MDV2475333.1"/>
    <property type="molecule type" value="Genomic_DNA"/>
</dbReference>
<feature type="transmembrane region" description="Helical" evidence="7">
    <location>
        <begin position="269"/>
        <end position="288"/>
    </location>
</feature>
<comment type="caution">
    <text evidence="8">The sequence shown here is derived from an EMBL/GenBank/DDBJ whole genome shotgun (WGS) entry which is preliminary data.</text>
</comment>
<feature type="transmembrane region" description="Helical" evidence="7">
    <location>
        <begin position="67"/>
        <end position="85"/>
    </location>
</feature>
<evidence type="ECO:0000256" key="6">
    <source>
        <dbReference type="ARBA" id="ARBA00023136"/>
    </source>
</evidence>
<feature type="transmembrane region" description="Helical" evidence="7">
    <location>
        <begin position="295"/>
        <end position="318"/>
    </location>
</feature>
<keyword evidence="5 7" id="KW-1133">Transmembrane helix</keyword>
<dbReference type="InterPro" id="IPR053166">
    <property type="entry name" value="UPF0718_permease"/>
</dbReference>
<dbReference type="Proteomes" id="UP001275440">
    <property type="component" value="Unassembled WGS sequence"/>
</dbReference>
<dbReference type="InterPro" id="IPR005524">
    <property type="entry name" value="DUF318"/>
</dbReference>
<organism evidence="8 9">
    <name type="scientific">Rhodococcus zopfii</name>
    <dbReference type="NCBI Taxonomy" id="43772"/>
    <lineage>
        <taxon>Bacteria</taxon>
        <taxon>Bacillati</taxon>
        <taxon>Actinomycetota</taxon>
        <taxon>Actinomycetes</taxon>
        <taxon>Mycobacteriales</taxon>
        <taxon>Nocardiaceae</taxon>
        <taxon>Rhodococcus</taxon>
    </lineage>
</organism>
<keyword evidence="6 7" id="KW-0472">Membrane</keyword>
<feature type="transmembrane region" description="Helical" evidence="7">
    <location>
        <begin position="37"/>
        <end position="55"/>
    </location>
</feature>
<proteinExistence type="inferred from homology"/>
<evidence type="ECO:0000256" key="7">
    <source>
        <dbReference type="SAM" id="Phobius"/>
    </source>
</evidence>
<feature type="transmembrane region" description="Helical" evidence="7">
    <location>
        <begin position="129"/>
        <end position="152"/>
    </location>
</feature>
<feature type="transmembrane region" description="Helical" evidence="7">
    <location>
        <begin position="232"/>
        <end position="249"/>
    </location>
</feature>
<accession>A0ABU3WMY1</accession>
<keyword evidence="9" id="KW-1185">Reference proteome</keyword>
<sequence length="319" mass="34101">MGNKPFWDWLYGDAIGLDLNARLGSSLHFFSYDTVKILLLLTGLMFAIGMLRASMDLNKARTFLEGRGLVVGLVLAVVLGVITPFCSCSSIPLFIGFVAAGIPLSITLTFLIASPLVSETAAILIGDHFGWGVAGAYLIAGSLIAIVIGAILSRFDLDKWVEPYVFDTKIAQLRAEGHAPTLQERVDAAVVEVRDIFTKVWKWVIVGVAIGAAIHGWVPADFFARYAGADNPFGVPLATLFGVPLYVNGGGVVPIGEALWAKGTPLGTVMALMMASIALSIPEGILLRRVLKPQLLALFFGSVTVGIIIVGYLFNFIYA</sequence>
<dbReference type="PANTHER" id="PTHR42775:SF2">
    <property type="entry name" value="PERMEASE"/>
    <property type="match status" value="1"/>
</dbReference>
<name>A0ABU3WMY1_9NOCA</name>
<keyword evidence="3" id="KW-1003">Cell membrane</keyword>
<comment type="subcellular location">
    <subcellularLocation>
        <location evidence="1">Cell membrane</location>
        <topology evidence="1">Multi-pass membrane protein</topology>
    </subcellularLocation>
</comment>
<feature type="transmembrane region" description="Helical" evidence="7">
    <location>
        <begin position="91"/>
        <end position="117"/>
    </location>
</feature>
<dbReference type="Pfam" id="PF03773">
    <property type="entry name" value="ArsP_1"/>
    <property type="match status" value="1"/>
</dbReference>
<dbReference type="PANTHER" id="PTHR42775">
    <property type="entry name" value="PERMEASE RV2963-RELATED"/>
    <property type="match status" value="1"/>
</dbReference>